<keyword evidence="5 9" id="KW-0798">TonB box</keyword>
<dbReference type="AlphaFoldDB" id="A0AB73BC46"/>
<dbReference type="InterPro" id="IPR036942">
    <property type="entry name" value="Beta-barrel_TonB_sf"/>
</dbReference>
<comment type="similarity">
    <text evidence="8 9">Belongs to the TonB-dependent receptor family.</text>
</comment>
<dbReference type="Pfam" id="PF07715">
    <property type="entry name" value="Plug"/>
    <property type="match status" value="1"/>
</dbReference>
<keyword evidence="2 8" id="KW-0813">Transport</keyword>
<feature type="signal peptide" evidence="10">
    <location>
        <begin position="1"/>
        <end position="31"/>
    </location>
</feature>
<keyword evidence="7 8" id="KW-0998">Cell outer membrane</keyword>
<dbReference type="PANTHER" id="PTHR47234">
    <property type="match status" value="1"/>
</dbReference>
<accession>A0AB73BC46</accession>
<dbReference type="GO" id="GO:0009279">
    <property type="term" value="C:cell outer membrane"/>
    <property type="evidence" value="ECO:0007669"/>
    <property type="project" value="UniProtKB-SubCell"/>
</dbReference>
<evidence type="ECO:0000259" key="11">
    <source>
        <dbReference type="Pfam" id="PF00593"/>
    </source>
</evidence>
<keyword evidence="6 8" id="KW-0472">Membrane</keyword>
<evidence type="ECO:0000313" key="14">
    <source>
        <dbReference type="Proteomes" id="UP000324162"/>
    </source>
</evidence>
<proteinExistence type="inferred from homology"/>
<keyword evidence="4 8" id="KW-0812">Transmembrane</keyword>
<dbReference type="RefSeq" id="WP_149615153.1">
    <property type="nucleotide sequence ID" value="NZ_SEUK01000055.1"/>
</dbReference>
<sequence>MKLKNNVLNQAIKFALATTTAGLFISSSAIAADEEQAKAKVNKNVEKIAVVGTRSAPRSIGDSPVPIDIIGGEELEKSGNTDMLELLKGAVPSFNVHQNPISDAASLVRPANLRGLPSDSTLVLLNGKRRHRASVIAFLGGGINDGAQGADISVIPSIAIKQVEVLRDGAAAQYGSDAIAGVMNFQLKDASEGGKLEVRHGQYYEGDGDTTQVSGNIGLPFTDNGFANLSFQYKTSDATSRSVQRPDAAGLAAAGVQDVSPLAQVWGAPEVDDDISIFGNVGLELTNDSEFYMFGNYSERDVRGGFYYRNPTSRPGVYGGNIRDVNGVNMRRPGDDNPDGQTAWDAATPTVLVGSLDGYDAQLDCPVVEIQANGAPDQSAIDSLTSANCFAFNETLPGGFTPNFGGNITDTSLTIGTKGMFTGGFLKDAFYDISGTVGFNESRYFIYDTVNASLGLDSPRDFSPGKYSQLEKNFNLDISKGFDFDLAYDVNIAGGLEWHEETFTVTSGDVASFTAGEFTEQGFGIGSNGFPGFKPSDAGEYTRRNYAAFVDIEAPFTEDFLMGLALRFEDYDSFGTTTNYKVMAQYHVTEDLNVRGSISTGFRAPTVGQANVSNVQTSLDNGVLQDSALLPPTNPIAVQLGGTELEPEESQSYTFGAVYTIGDVFLTLDYYNIQVEDRISQSDKINLSQADKDTLEAAGVPNVQSLAQVSFFTNDFDTTTQGIDLVANYTAELMGGSSTFSLAYNWNDTEVTQFSDITGAFKVKRLEEDLPNHRATFTLSQQWESISAFARANYYGEYQGVHVDYDATAKTADAAVTIDAEITYFMNESISFSVGAQNLFDQDAEKLDFAEAAGAPNNNWGGKYYETSPFGINGGFYYAKATYTF</sequence>
<dbReference type="PROSITE" id="PS52016">
    <property type="entry name" value="TONB_DEPENDENT_REC_3"/>
    <property type="match status" value="1"/>
</dbReference>
<feature type="domain" description="TonB-dependent receptor plug" evidence="12">
    <location>
        <begin position="62"/>
        <end position="182"/>
    </location>
</feature>
<evidence type="ECO:0000256" key="9">
    <source>
        <dbReference type="RuleBase" id="RU003357"/>
    </source>
</evidence>
<dbReference type="PANTHER" id="PTHR47234:SF3">
    <property type="entry name" value="SECRETIN_TONB SHORT N-TERMINAL DOMAIN-CONTAINING PROTEIN"/>
    <property type="match status" value="1"/>
</dbReference>
<dbReference type="InterPro" id="IPR012910">
    <property type="entry name" value="Plug_dom"/>
</dbReference>
<gene>
    <name evidence="13" type="ORF">EU508_18570</name>
</gene>
<keyword evidence="13" id="KW-0675">Receptor</keyword>
<evidence type="ECO:0000256" key="6">
    <source>
        <dbReference type="ARBA" id="ARBA00023136"/>
    </source>
</evidence>
<evidence type="ECO:0000313" key="13">
    <source>
        <dbReference type="EMBL" id="KAA1156929.1"/>
    </source>
</evidence>
<reference evidence="13 14" key="1">
    <citation type="submission" date="2019-01" db="EMBL/GenBank/DDBJ databases">
        <title>Genome sequences of marine Pseudoalteromonas species.</title>
        <authorList>
            <person name="Boraston A.B."/>
            <person name="Hehemann J.-H."/>
            <person name="Vickers C.J."/>
            <person name="Salama-Alber O."/>
            <person name="Abe K."/>
            <person name="Hettle A.J."/>
        </authorList>
    </citation>
    <scope>NUCLEOTIDE SEQUENCE [LARGE SCALE GENOMIC DNA]</scope>
    <source>
        <strain evidence="13 14">PS42</strain>
    </source>
</reference>
<comment type="subcellular location">
    <subcellularLocation>
        <location evidence="1 8">Cell outer membrane</location>
        <topology evidence="1 8">Multi-pass membrane protein</topology>
    </subcellularLocation>
</comment>
<evidence type="ECO:0000256" key="3">
    <source>
        <dbReference type="ARBA" id="ARBA00022452"/>
    </source>
</evidence>
<evidence type="ECO:0000259" key="12">
    <source>
        <dbReference type="Pfam" id="PF07715"/>
    </source>
</evidence>
<dbReference type="Gene3D" id="2.40.170.20">
    <property type="entry name" value="TonB-dependent receptor, beta-barrel domain"/>
    <property type="match status" value="1"/>
</dbReference>
<evidence type="ECO:0000256" key="5">
    <source>
        <dbReference type="ARBA" id="ARBA00023077"/>
    </source>
</evidence>
<dbReference type="Pfam" id="PF00593">
    <property type="entry name" value="TonB_dep_Rec_b-barrel"/>
    <property type="match status" value="1"/>
</dbReference>
<dbReference type="Gene3D" id="2.170.130.10">
    <property type="entry name" value="TonB-dependent receptor, plug domain"/>
    <property type="match status" value="1"/>
</dbReference>
<keyword evidence="10" id="KW-0732">Signal</keyword>
<evidence type="ECO:0000256" key="4">
    <source>
        <dbReference type="ARBA" id="ARBA00022692"/>
    </source>
</evidence>
<feature type="domain" description="TonB-dependent receptor-like beta-barrel" evidence="11">
    <location>
        <begin position="414"/>
        <end position="839"/>
    </location>
</feature>
<name>A0AB73BC46_9GAMM</name>
<dbReference type="InterPro" id="IPR037066">
    <property type="entry name" value="Plug_dom_sf"/>
</dbReference>
<keyword evidence="3 8" id="KW-1134">Transmembrane beta strand</keyword>
<comment type="caution">
    <text evidence="13">The sequence shown here is derived from an EMBL/GenBank/DDBJ whole genome shotgun (WGS) entry which is preliminary data.</text>
</comment>
<dbReference type="SUPFAM" id="SSF56935">
    <property type="entry name" value="Porins"/>
    <property type="match status" value="1"/>
</dbReference>
<dbReference type="InterPro" id="IPR000531">
    <property type="entry name" value="Beta-barrel_TonB"/>
</dbReference>
<feature type="chain" id="PRO_5044499568" evidence="10">
    <location>
        <begin position="32"/>
        <end position="885"/>
    </location>
</feature>
<protein>
    <submittedName>
        <fullName evidence="13">TonB-dependent receptor</fullName>
    </submittedName>
</protein>
<dbReference type="Proteomes" id="UP000324162">
    <property type="component" value="Unassembled WGS sequence"/>
</dbReference>
<organism evidence="13 14">
    <name type="scientific">Pseudoalteromonas fuliginea</name>
    <dbReference type="NCBI Taxonomy" id="1872678"/>
    <lineage>
        <taxon>Bacteria</taxon>
        <taxon>Pseudomonadati</taxon>
        <taxon>Pseudomonadota</taxon>
        <taxon>Gammaproteobacteria</taxon>
        <taxon>Alteromonadales</taxon>
        <taxon>Pseudoalteromonadaceae</taxon>
        <taxon>Pseudoalteromonas</taxon>
    </lineage>
</organism>
<evidence type="ECO:0000256" key="2">
    <source>
        <dbReference type="ARBA" id="ARBA00022448"/>
    </source>
</evidence>
<evidence type="ECO:0000256" key="10">
    <source>
        <dbReference type="SAM" id="SignalP"/>
    </source>
</evidence>
<dbReference type="InterPro" id="IPR039426">
    <property type="entry name" value="TonB-dep_rcpt-like"/>
</dbReference>
<dbReference type="EMBL" id="SEUK01000055">
    <property type="protein sequence ID" value="KAA1156929.1"/>
    <property type="molecule type" value="Genomic_DNA"/>
</dbReference>
<evidence type="ECO:0000256" key="7">
    <source>
        <dbReference type="ARBA" id="ARBA00023237"/>
    </source>
</evidence>
<evidence type="ECO:0000256" key="8">
    <source>
        <dbReference type="PROSITE-ProRule" id="PRU01360"/>
    </source>
</evidence>
<evidence type="ECO:0000256" key="1">
    <source>
        <dbReference type="ARBA" id="ARBA00004571"/>
    </source>
</evidence>